<keyword evidence="4" id="KW-1185">Reference proteome</keyword>
<reference evidence="3 4" key="1">
    <citation type="submission" date="2019-02" db="EMBL/GenBank/DDBJ databases">
        <title>Deep-cultivation of Planctomycetes and their phenomic and genomic characterization uncovers novel biology.</title>
        <authorList>
            <person name="Wiegand S."/>
            <person name="Jogler M."/>
            <person name="Boedeker C."/>
            <person name="Pinto D."/>
            <person name="Vollmers J."/>
            <person name="Rivas-Marin E."/>
            <person name="Kohn T."/>
            <person name="Peeters S.H."/>
            <person name="Heuer A."/>
            <person name="Rast P."/>
            <person name="Oberbeckmann S."/>
            <person name="Bunk B."/>
            <person name="Jeske O."/>
            <person name="Meyerdierks A."/>
            <person name="Storesund J.E."/>
            <person name="Kallscheuer N."/>
            <person name="Luecker S."/>
            <person name="Lage O.M."/>
            <person name="Pohl T."/>
            <person name="Merkel B.J."/>
            <person name="Hornburger P."/>
            <person name="Mueller R.-W."/>
            <person name="Bruemmer F."/>
            <person name="Labrenz M."/>
            <person name="Spormann A.M."/>
            <person name="Op den Camp H."/>
            <person name="Overmann J."/>
            <person name="Amann R."/>
            <person name="Jetten M.S.M."/>
            <person name="Mascher T."/>
            <person name="Medema M.H."/>
            <person name="Devos D.P."/>
            <person name="Kaster A.-K."/>
            <person name="Ovreas L."/>
            <person name="Rohde M."/>
            <person name="Galperin M.Y."/>
            <person name="Jogler C."/>
        </authorList>
    </citation>
    <scope>NUCLEOTIDE SEQUENCE [LARGE SCALE GENOMIC DNA]</scope>
    <source>
        <strain evidence="3 4">ElP</strain>
        <plasmid evidence="4">pelp_5</plasmid>
    </source>
</reference>
<gene>
    <name evidence="3" type="ORF">ElP_76640</name>
</gene>
<organism evidence="3 4">
    <name type="scientific">Tautonia plasticadhaerens</name>
    <dbReference type="NCBI Taxonomy" id="2527974"/>
    <lineage>
        <taxon>Bacteria</taxon>
        <taxon>Pseudomonadati</taxon>
        <taxon>Planctomycetota</taxon>
        <taxon>Planctomycetia</taxon>
        <taxon>Isosphaerales</taxon>
        <taxon>Isosphaeraceae</taxon>
        <taxon>Tautonia</taxon>
    </lineage>
</organism>
<evidence type="ECO:0000313" key="3">
    <source>
        <dbReference type="EMBL" id="QDV39691.1"/>
    </source>
</evidence>
<feature type="region of interest" description="Disordered" evidence="1">
    <location>
        <begin position="336"/>
        <end position="388"/>
    </location>
</feature>
<evidence type="ECO:0000313" key="4">
    <source>
        <dbReference type="Proteomes" id="UP000317835"/>
    </source>
</evidence>
<dbReference type="PROSITE" id="PS50006">
    <property type="entry name" value="FHA_DOMAIN"/>
    <property type="match status" value="2"/>
</dbReference>
<feature type="domain" description="FHA" evidence="2">
    <location>
        <begin position="154"/>
        <end position="203"/>
    </location>
</feature>
<evidence type="ECO:0000259" key="2">
    <source>
        <dbReference type="PROSITE" id="PS50006"/>
    </source>
</evidence>
<protein>
    <submittedName>
        <fullName evidence="3">FHA domain protein</fullName>
    </submittedName>
</protein>
<accession>A0A518HFS7</accession>
<dbReference type="KEGG" id="tpla:ElP_76640"/>
<dbReference type="PANTHER" id="PTHR23308">
    <property type="entry name" value="NUCLEAR INHIBITOR OF PROTEIN PHOSPHATASE-1"/>
    <property type="match status" value="1"/>
</dbReference>
<dbReference type="Proteomes" id="UP000317835">
    <property type="component" value="Plasmid pElP_5"/>
</dbReference>
<dbReference type="RefSeq" id="WP_145279969.1">
    <property type="nucleotide sequence ID" value="NZ_CP036431.1"/>
</dbReference>
<feature type="domain" description="FHA" evidence="2">
    <location>
        <begin position="36"/>
        <end position="85"/>
    </location>
</feature>
<proteinExistence type="predicted"/>
<dbReference type="InterPro" id="IPR050923">
    <property type="entry name" value="Cell_Proc_Reg/RNA_Proc"/>
</dbReference>
<dbReference type="InterPro" id="IPR000253">
    <property type="entry name" value="FHA_dom"/>
</dbReference>
<dbReference type="CDD" id="cd00060">
    <property type="entry name" value="FHA"/>
    <property type="match status" value="2"/>
</dbReference>
<dbReference type="SUPFAM" id="SSF49879">
    <property type="entry name" value="SMAD/FHA domain"/>
    <property type="match status" value="2"/>
</dbReference>
<geneLocation type="plasmid" evidence="4">
    <name>pelp_5</name>
</geneLocation>
<name>A0A518HFS7_9BACT</name>
<dbReference type="EMBL" id="CP036431">
    <property type="protein sequence ID" value="QDV39691.1"/>
    <property type="molecule type" value="Genomic_DNA"/>
</dbReference>
<dbReference type="OrthoDB" id="283723at2"/>
<dbReference type="Pfam" id="PF00498">
    <property type="entry name" value="FHA"/>
    <property type="match status" value="2"/>
</dbReference>
<dbReference type="SMART" id="SM00240">
    <property type="entry name" value="FHA"/>
    <property type="match status" value="2"/>
</dbReference>
<keyword evidence="3" id="KW-0614">Plasmid</keyword>
<dbReference type="InterPro" id="IPR008984">
    <property type="entry name" value="SMAD_FHA_dom_sf"/>
</dbReference>
<sequence>MQRFWGVCGAVGPLEVRADDGSGAGEIRRVVRTPFVVIGRDPKADIVLDHDAISRRHAYLQVVAGRIFWVDLGSRAGVAQDGVVAPMGWLGRGEAIDLGPFRVVVDVLGTTGDDPDGRPNPMTDRGPASWPDAALEFPNHPGGAARWRIGRILTLVGRSTDCRLRIDDDGVSRFHCALVRTPEGPWAVDLLSREGIRLEGARARIARLDPGASLHVGRYRMIVRPADPPRPCSNDDAPASLPRLPRDQLPEVARRRRPPAPVIDRPVVELPGMAGRPGDLEAYLGRLEQMQLQMFEQFHEAMMTMFRTFGAMQRDQMDRVGEELDRIRELGLELRSLQSGDRPAGPPPPGPGPSPGAPPSAPREGDTRSPSSPSPPDPTGGAAGRDLHDAICQRIARLEAERQSRWRRIIDLISGGAGP</sequence>
<dbReference type="Gene3D" id="2.60.200.20">
    <property type="match status" value="2"/>
</dbReference>
<feature type="compositionally biased region" description="Pro residues" evidence="1">
    <location>
        <begin position="344"/>
        <end position="361"/>
    </location>
</feature>
<dbReference type="AlphaFoldDB" id="A0A518HFS7"/>
<feature type="region of interest" description="Disordered" evidence="1">
    <location>
        <begin position="225"/>
        <end position="248"/>
    </location>
</feature>
<evidence type="ECO:0000256" key="1">
    <source>
        <dbReference type="SAM" id="MobiDB-lite"/>
    </source>
</evidence>